<dbReference type="CDD" id="cd06257">
    <property type="entry name" value="DnaJ"/>
    <property type="match status" value="1"/>
</dbReference>
<evidence type="ECO:0000313" key="4">
    <source>
        <dbReference type="EMBL" id="EEH58484.1"/>
    </source>
</evidence>
<name>C1MLX4_MICPC</name>
<feature type="non-terminal residue" evidence="4">
    <location>
        <position position="142"/>
    </location>
</feature>
<accession>C1MLX4</accession>
<keyword evidence="1" id="KW-0677">Repeat</keyword>
<evidence type="ECO:0000256" key="2">
    <source>
        <dbReference type="ARBA" id="ARBA00022803"/>
    </source>
</evidence>
<dbReference type="InterPro" id="IPR018253">
    <property type="entry name" value="DnaJ_domain_CS"/>
</dbReference>
<sequence>DDALRDLNECVAIDPNDAAAYMLRATVQRDRGEYERHFNDYRSAQRADPDAPGIAKLVQKAAKMAIGVKTSEFYELLGVTQDASAKSIRRGYRKAAAQWHPDKWQQCDEKQKSVAEKTFRRVAVAYETLSNAHQRRLYDQDP</sequence>
<dbReference type="OrthoDB" id="10250354at2759"/>
<dbReference type="PANTHER" id="PTHR45188">
    <property type="entry name" value="DNAJ PROTEIN P58IPK HOMOLOG"/>
    <property type="match status" value="1"/>
</dbReference>
<dbReference type="KEGG" id="mpp:MICPUCDRAFT_11393"/>
<feature type="domain" description="J" evidence="3">
    <location>
        <begin position="72"/>
        <end position="142"/>
    </location>
</feature>
<dbReference type="InterPro" id="IPR036869">
    <property type="entry name" value="J_dom_sf"/>
</dbReference>
<dbReference type="Gene3D" id="1.25.40.10">
    <property type="entry name" value="Tetratricopeptide repeat domain"/>
    <property type="match status" value="1"/>
</dbReference>
<proteinExistence type="predicted"/>
<dbReference type="Pfam" id="PF00226">
    <property type="entry name" value="DnaJ"/>
    <property type="match status" value="1"/>
</dbReference>
<dbReference type="GeneID" id="9682735"/>
<dbReference type="EMBL" id="GG663737">
    <property type="protein sequence ID" value="EEH58484.1"/>
    <property type="molecule type" value="Genomic_DNA"/>
</dbReference>
<dbReference type="STRING" id="564608.C1MLX4"/>
<dbReference type="RefSeq" id="XP_003056839.1">
    <property type="nucleotide sequence ID" value="XM_003056793.1"/>
</dbReference>
<dbReference type="PRINTS" id="PR00625">
    <property type="entry name" value="JDOMAIN"/>
</dbReference>
<dbReference type="PANTHER" id="PTHR45188:SF2">
    <property type="entry name" value="DNAJ HOMOLOG SUBFAMILY C MEMBER 7"/>
    <property type="match status" value="1"/>
</dbReference>
<organism evidence="5">
    <name type="scientific">Micromonas pusilla (strain CCMP1545)</name>
    <name type="common">Picoplanktonic green alga</name>
    <dbReference type="NCBI Taxonomy" id="564608"/>
    <lineage>
        <taxon>Eukaryota</taxon>
        <taxon>Viridiplantae</taxon>
        <taxon>Chlorophyta</taxon>
        <taxon>Mamiellophyceae</taxon>
        <taxon>Mamiellales</taxon>
        <taxon>Mamiellaceae</taxon>
        <taxon>Micromonas</taxon>
    </lineage>
</organism>
<reference evidence="4 5" key="1">
    <citation type="journal article" date="2009" name="Science">
        <title>Green evolution and dynamic adaptations revealed by genomes of the marine picoeukaryotes Micromonas.</title>
        <authorList>
            <person name="Worden A.Z."/>
            <person name="Lee J.H."/>
            <person name="Mock T."/>
            <person name="Rouze P."/>
            <person name="Simmons M.P."/>
            <person name="Aerts A.L."/>
            <person name="Allen A.E."/>
            <person name="Cuvelier M.L."/>
            <person name="Derelle E."/>
            <person name="Everett M.V."/>
            <person name="Foulon E."/>
            <person name="Grimwood J."/>
            <person name="Gundlach H."/>
            <person name="Henrissat B."/>
            <person name="Napoli C."/>
            <person name="McDonald S.M."/>
            <person name="Parker M.S."/>
            <person name="Rombauts S."/>
            <person name="Salamov A."/>
            <person name="Von Dassow P."/>
            <person name="Badger J.H."/>
            <person name="Coutinho P.M."/>
            <person name="Demir E."/>
            <person name="Dubchak I."/>
            <person name="Gentemann C."/>
            <person name="Eikrem W."/>
            <person name="Gready J.E."/>
            <person name="John U."/>
            <person name="Lanier W."/>
            <person name="Lindquist E.A."/>
            <person name="Lucas S."/>
            <person name="Mayer K.F."/>
            <person name="Moreau H."/>
            <person name="Not F."/>
            <person name="Otillar R."/>
            <person name="Panaud O."/>
            <person name="Pangilinan J."/>
            <person name="Paulsen I."/>
            <person name="Piegu B."/>
            <person name="Poliakov A."/>
            <person name="Robbens S."/>
            <person name="Schmutz J."/>
            <person name="Toulza E."/>
            <person name="Wyss T."/>
            <person name="Zelensky A."/>
            <person name="Zhou K."/>
            <person name="Armbrust E.V."/>
            <person name="Bhattacharya D."/>
            <person name="Goodenough U.W."/>
            <person name="Van de Peer Y."/>
            <person name="Grigoriev I.V."/>
        </authorList>
    </citation>
    <scope>NUCLEOTIDE SEQUENCE [LARGE SCALE GENOMIC DNA]</scope>
    <source>
        <strain evidence="4 5">CCMP1545</strain>
    </source>
</reference>
<dbReference type="eggNOG" id="KOG0624">
    <property type="taxonomic scope" value="Eukaryota"/>
</dbReference>
<feature type="non-terminal residue" evidence="4">
    <location>
        <position position="1"/>
    </location>
</feature>
<dbReference type="InterPro" id="IPR011990">
    <property type="entry name" value="TPR-like_helical_dom_sf"/>
</dbReference>
<evidence type="ECO:0000259" key="3">
    <source>
        <dbReference type="PROSITE" id="PS50076"/>
    </source>
</evidence>
<dbReference type="SUPFAM" id="SSF46565">
    <property type="entry name" value="Chaperone J-domain"/>
    <property type="match status" value="1"/>
</dbReference>
<evidence type="ECO:0000313" key="5">
    <source>
        <dbReference type="Proteomes" id="UP000001876"/>
    </source>
</evidence>
<dbReference type="Proteomes" id="UP000001876">
    <property type="component" value="Unassembled WGS sequence"/>
</dbReference>
<dbReference type="PROSITE" id="PS50076">
    <property type="entry name" value="DNAJ_2"/>
    <property type="match status" value="1"/>
</dbReference>
<dbReference type="AlphaFoldDB" id="C1MLX4"/>
<gene>
    <name evidence="4" type="ORF">MICPUCDRAFT_11393</name>
</gene>
<evidence type="ECO:0000256" key="1">
    <source>
        <dbReference type="ARBA" id="ARBA00022737"/>
    </source>
</evidence>
<dbReference type="InterPro" id="IPR001623">
    <property type="entry name" value="DnaJ_domain"/>
</dbReference>
<dbReference type="SUPFAM" id="SSF48452">
    <property type="entry name" value="TPR-like"/>
    <property type="match status" value="1"/>
</dbReference>
<dbReference type="PROSITE" id="PS00636">
    <property type="entry name" value="DNAJ_1"/>
    <property type="match status" value="1"/>
</dbReference>
<dbReference type="SMART" id="SM00271">
    <property type="entry name" value="DnaJ"/>
    <property type="match status" value="1"/>
</dbReference>
<dbReference type="Gene3D" id="1.10.287.110">
    <property type="entry name" value="DnaJ domain"/>
    <property type="match status" value="1"/>
</dbReference>
<protein>
    <submittedName>
        <fullName evidence="4">Predicted protein</fullName>
    </submittedName>
</protein>
<keyword evidence="2" id="KW-0802">TPR repeat</keyword>
<keyword evidence="5" id="KW-1185">Reference proteome</keyword>